<keyword evidence="2" id="KW-1185">Reference proteome</keyword>
<reference evidence="1 2" key="1">
    <citation type="journal article" date="2014" name="Genome Biol. Evol.">
        <title>The genome of the myxosporean Thelohanellus kitauei shows adaptations to nutrient acquisition within its fish host.</title>
        <authorList>
            <person name="Yang Y."/>
            <person name="Xiong J."/>
            <person name="Zhou Z."/>
            <person name="Huo F."/>
            <person name="Miao W."/>
            <person name="Ran C."/>
            <person name="Liu Y."/>
            <person name="Zhang J."/>
            <person name="Feng J."/>
            <person name="Wang M."/>
            <person name="Wang M."/>
            <person name="Wang L."/>
            <person name="Yao B."/>
        </authorList>
    </citation>
    <scope>NUCLEOTIDE SEQUENCE [LARGE SCALE GENOMIC DNA]</scope>
    <source>
        <strain evidence="1">Wuqing</strain>
    </source>
</reference>
<organism evidence="1 2">
    <name type="scientific">Thelohanellus kitauei</name>
    <name type="common">Myxosporean</name>
    <dbReference type="NCBI Taxonomy" id="669202"/>
    <lineage>
        <taxon>Eukaryota</taxon>
        <taxon>Metazoa</taxon>
        <taxon>Cnidaria</taxon>
        <taxon>Myxozoa</taxon>
        <taxon>Myxosporea</taxon>
        <taxon>Bivalvulida</taxon>
        <taxon>Platysporina</taxon>
        <taxon>Myxobolidae</taxon>
        <taxon>Thelohanellus</taxon>
    </lineage>
</organism>
<name>A0A0C2NAI1_THEKT</name>
<accession>A0A0C2NAI1</accession>
<evidence type="ECO:0000313" key="1">
    <source>
        <dbReference type="EMBL" id="KII70937.1"/>
    </source>
</evidence>
<evidence type="ECO:0000313" key="2">
    <source>
        <dbReference type="Proteomes" id="UP000031668"/>
    </source>
</evidence>
<gene>
    <name evidence="1" type="ORF">RF11_10857</name>
</gene>
<sequence length="131" mass="14863">MVSIFDSEPLCHFQRMCNEGETNQSRNNDPSILTHSVPLAMISNISLQNQQLLLSDMNSDTVFYVVINVRRAQNEEPKNEIPMTCSIAVEESPSTNFLLNLMQGLWDVVKQENTSDATTFFTQNDDFGAWI</sequence>
<dbReference type="Proteomes" id="UP000031668">
    <property type="component" value="Unassembled WGS sequence"/>
</dbReference>
<dbReference type="AlphaFoldDB" id="A0A0C2NAI1"/>
<protein>
    <submittedName>
        <fullName evidence="1">Uncharacterized protein</fullName>
    </submittedName>
</protein>
<proteinExistence type="predicted"/>
<comment type="caution">
    <text evidence="1">The sequence shown here is derived from an EMBL/GenBank/DDBJ whole genome shotgun (WGS) entry which is preliminary data.</text>
</comment>
<dbReference type="EMBL" id="JWZT01001927">
    <property type="protein sequence ID" value="KII70937.1"/>
    <property type="molecule type" value="Genomic_DNA"/>
</dbReference>